<dbReference type="Gene3D" id="3.40.630.10">
    <property type="entry name" value="Zn peptidases"/>
    <property type="match status" value="1"/>
</dbReference>
<dbReference type="SUPFAM" id="SSF53187">
    <property type="entry name" value="Zn-dependent exopeptidases"/>
    <property type="match status" value="1"/>
</dbReference>
<feature type="domain" description="DUF4910" evidence="2">
    <location>
        <begin position="7"/>
        <end position="341"/>
    </location>
</feature>
<feature type="domain" description="DUF2172" evidence="1">
    <location>
        <begin position="55"/>
        <end position="149"/>
    </location>
</feature>
<keyword evidence="4" id="KW-1185">Reference proteome</keyword>
<dbReference type="InterPro" id="IPR032589">
    <property type="entry name" value="DUF4910"/>
</dbReference>
<dbReference type="Pfam" id="PF16254">
    <property type="entry name" value="DUF4910"/>
    <property type="match status" value="1"/>
</dbReference>
<proteinExistence type="predicted"/>
<dbReference type="Pfam" id="PF09940">
    <property type="entry name" value="DUF2172"/>
    <property type="match status" value="1"/>
</dbReference>
<name>A0ABQ6TKA7_9BACT</name>
<sequence>MSLMMEILHDLTPLNRVICSSDYDRTIEYLRKILPFRVIEYHADEEYNGWVIPPKWDVKEAKILKDGQVIYDGKWHALAVISLSQRFHGKVGLQELKRHLHYDHRYDDSITFHFRQLFRSWQREWGFCVPKTFYDGLQEGEYEVVIETEESQGSLKMLEFTHRGELGETFTFCANLDHPGVANDGLAGVVAGIELFRRLAGKNTKFTYKLVLAQGIMGTEYYLGKQDKNERGRILECACLWMLGSQTGLALQESRGADSNLEQAMAAVMGGQGIPYRRGAFESIIINDEYIWEAYGIPSCSLSRMPYPEYHSSRDNCSLMSEACLEEAVGVLEKTVELLEASSLVYKTFEGNICLSNPRYDLYIDLGQVAFGDAPSDERRKMRLLMDLIPTLQRPVTTKSLADRVGLEEACVSDYLSRWAAKGLLEIR</sequence>
<evidence type="ECO:0000313" key="3">
    <source>
        <dbReference type="EMBL" id="KAB0668522.1"/>
    </source>
</evidence>
<accession>A0ABQ6TKA7</accession>
<reference evidence="3 4" key="1">
    <citation type="journal article" date="2020" name="Microorganisms">
        <title>Description of Three Novel Members in the Family Geobacteraceae, Oryzomonas japonicum gen. nov., sp. nov., Oryzomonas sagensis sp. nov., and Oryzomonas ruber sp. nov.</title>
        <authorList>
            <person name="Xu Z."/>
            <person name="Masuda Y."/>
            <person name="Hayakawa C."/>
            <person name="Ushijima N."/>
            <person name="Kawano K."/>
            <person name="Shiratori Y."/>
            <person name="Senoo K."/>
            <person name="Itoh H."/>
        </authorList>
    </citation>
    <scope>NUCLEOTIDE SEQUENCE [LARGE SCALE GENOMIC DNA]</scope>
    <source>
        <strain evidence="3 4">Red100</strain>
    </source>
</reference>
<dbReference type="InterPro" id="IPR032610">
    <property type="entry name" value="DUF2172"/>
</dbReference>
<dbReference type="EMBL" id="VZRA01000007">
    <property type="protein sequence ID" value="KAB0668522.1"/>
    <property type="molecule type" value="Genomic_DNA"/>
</dbReference>
<dbReference type="Proteomes" id="UP000798046">
    <property type="component" value="Unassembled WGS sequence"/>
</dbReference>
<protein>
    <submittedName>
        <fullName evidence="3">DUF4910 domain-containing protein</fullName>
    </submittedName>
</protein>
<comment type="caution">
    <text evidence="3">The sequence shown here is derived from an EMBL/GenBank/DDBJ whole genome shotgun (WGS) entry which is preliminary data.</text>
</comment>
<dbReference type="Gene3D" id="3.50.30.90">
    <property type="match status" value="1"/>
</dbReference>
<gene>
    <name evidence="3" type="ORF">F6V30_15580</name>
</gene>
<evidence type="ECO:0000259" key="2">
    <source>
        <dbReference type="Pfam" id="PF16254"/>
    </source>
</evidence>
<evidence type="ECO:0000313" key="4">
    <source>
        <dbReference type="Proteomes" id="UP000798046"/>
    </source>
</evidence>
<organism evidence="3 4">
    <name type="scientific">Oryzomonas sagensis</name>
    <dbReference type="NCBI Taxonomy" id="2603857"/>
    <lineage>
        <taxon>Bacteria</taxon>
        <taxon>Pseudomonadati</taxon>
        <taxon>Thermodesulfobacteriota</taxon>
        <taxon>Desulfuromonadia</taxon>
        <taxon>Geobacterales</taxon>
        <taxon>Geobacteraceae</taxon>
        <taxon>Oryzomonas</taxon>
    </lineage>
</organism>
<evidence type="ECO:0000259" key="1">
    <source>
        <dbReference type="Pfam" id="PF09940"/>
    </source>
</evidence>